<feature type="transmembrane region" description="Helical" evidence="8">
    <location>
        <begin position="137"/>
        <end position="161"/>
    </location>
</feature>
<feature type="region of interest" description="Disordered" evidence="7">
    <location>
        <begin position="1114"/>
        <end position="1134"/>
    </location>
</feature>
<feature type="compositionally biased region" description="Basic residues" evidence="7">
    <location>
        <begin position="1533"/>
        <end position="1565"/>
    </location>
</feature>
<feature type="region of interest" description="Disordered" evidence="7">
    <location>
        <begin position="712"/>
        <end position="885"/>
    </location>
</feature>
<dbReference type="InterPro" id="IPR003593">
    <property type="entry name" value="AAA+_ATPase"/>
</dbReference>
<evidence type="ECO:0000256" key="1">
    <source>
        <dbReference type="ARBA" id="ARBA00004141"/>
    </source>
</evidence>
<dbReference type="GO" id="GO:0005524">
    <property type="term" value="F:ATP binding"/>
    <property type="evidence" value="ECO:0007669"/>
    <property type="project" value="UniProtKB-KW"/>
</dbReference>
<dbReference type="Pfam" id="PF00005">
    <property type="entry name" value="ABC_tran"/>
    <property type="match status" value="1"/>
</dbReference>
<feature type="transmembrane region" description="Helical" evidence="8">
    <location>
        <begin position="268"/>
        <end position="299"/>
    </location>
</feature>
<dbReference type="FunFam" id="1.20.1560.10:FF:000059">
    <property type="entry name" value="ABC transporter B family member 26, chloroplastic"/>
    <property type="match status" value="1"/>
</dbReference>
<dbReference type="GO" id="GO:0140359">
    <property type="term" value="F:ABC-type transporter activity"/>
    <property type="evidence" value="ECO:0007669"/>
    <property type="project" value="InterPro"/>
</dbReference>
<accession>A0A7G2E802</accession>
<feature type="region of interest" description="Disordered" evidence="7">
    <location>
        <begin position="1212"/>
        <end position="1592"/>
    </location>
</feature>
<dbReference type="Proteomes" id="UP000516314">
    <property type="component" value="Chromosome 1"/>
</dbReference>
<dbReference type="PANTHER" id="PTHR47483">
    <property type="entry name" value="BETA-ARABINOFURANOSYLTRANSFERASE RAY1"/>
    <property type="match status" value="1"/>
</dbReference>
<evidence type="ECO:0000256" key="2">
    <source>
        <dbReference type="ARBA" id="ARBA00022692"/>
    </source>
</evidence>
<dbReference type="InterPro" id="IPR017871">
    <property type="entry name" value="ABC_transporter-like_CS"/>
</dbReference>
<evidence type="ECO:0000313" key="12">
    <source>
        <dbReference type="Proteomes" id="UP000516314"/>
    </source>
</evidence>
<reference evidence="11 12" key="1">
    <citation type="submission" date="2020-09" db="EMBL/GenBank/DDBJ databases">
        <authorList>
            <person name="Ashkenazy H."/>
        </authorList>
    </citation>
    <scope>NUCLEOTIDE SEQUENCE [LARGE SCALE GENOMIC DNA]</scope>
    <source>
        <strain evidence="12">cv. Cdm-0</strain>
    </source>
</reference>
<dbReference type="InterPro" id="IPR044575">
    <property type="entry name" value="RAY1-like"/>
</dbReference>
<feature type="compositionally biased region" description="Polar residues" evidence="7">
    <location>
        <begin position="1321"/>
        <end position="1330"/>
    </location>
</feature>
<keyword evidence="6 8" id="KW-0472">Membrane</keyword>
<feature type="domain" description="ABC transporter" evidence="9">
    <location>
        <begin position="455"/>
        <end position="694"/>
    </location>
</feature>
<dbReference type="InterPro" id="IPR011527">
    <property type="entry name" value="ABC1_TM_dom"/>
</dbReference>
<organism evidence="11 12">
    <name type="scientific">Arabidopsis thaliana</name>
    <name type="common">Mouse-ear cress</name>
    <dbReference type="NCBI Taxonomy" id="3702"/>
    <lineage>
        <taxon>Eukaryota</taxon>
        <taxon>Viridiplantae</taxon>
        <taxon>Streptophyta</taxon>
        <taxon>Embryophyta</taxon>
        <taxon>Tracheophyta</taxon>
        <taxon>Spermatophyta</taxon>
        <taxon>Magnoliopsida</taxon>
        <taxon>eudicotyledons</taxon>
        <taxon>Gunneridae</taxon>
        <taxon>Pentapetalae</taxon>
        <taxon>rosids</taxon>
        <taxon>malvids</taxon>
        <taxon>Brassicales</taxon>
        <taxon>Brassicaceae</taxon>
        <taxon>Camelineae</taxon>
        <taxon>Arabidopsis</taxon>
    </lineage>
</organism>
<feature type="compositionally biased region" description="Low complexity" evidence="7">
    <location>
        <begin position="869"/>
        <end position="882"/>
    </location>
</feature>
<dbReference type="GO" id="GO:0016887">
    <property type="term" value="F:ATP hydrolysis activity"/>
    <property type="evidence" value="ECO:0007669"/>
    <property type="project" value="InterPro"/>
</dbReference>
<dbReference type="Pfam" id="PF03407">
    <property type="entry name" value="Nucleotid_trans"/>
    <property type="match status" value="1"/>
</dbReference>
<evidence type="ECO:0000256" key="5">
    <source>
        <dbReference type="ARBA" id="ARBA00022989"/>
    </source>
</evidence>
<dbReference type="GO" id="GO:0016757">
    <property type="term" value="F:glycosyltransferase activity"/>
    <property type="evidence" value="ECO:0007669"/>
    <property type="project" value="InterPro"/>
</dbReference>
<feature type="compositionally biased region" description="Pro residues" evidence="7">
    <location>
        <begin position="712"/>
        <end position="729"/>
    </location>
</feature>
<evidence type="ECO:0000259" key="9">
    <source>
        <dbReference type="PROSITE" id="PS50893"/>
    </source>
</evidence>
<feature type="compositionally biased region" description="Pro residues" evidence="7">
    <location>
        <begin position="741"/>
        <end position="752"/>
    </location>
</feature>
<protein>
    <submittedName>
        <fullName evidence="11">(thale cress) hypothetical protein</fullName>
    </submittedName>
</protein>
<feature type="compositionally biased region" description="Polar residues" evidence="7">
    <location>
        <begin position="1291"/>
        <end position="1300"/>
    </location>
</feature>
<dbReference type="InterPro" id="IPR003439">
    <property type="entry name" value="ABC_transporter-like_ATP-bd"/>
</dbReference>
<evidence type="ECO:0000256" key="4">
    <source>
        <dbReference type="ARBA" id="ARBA00022840"/>
    </source>
</evidence>
<feature type="compositionally biased region" description="Basic and acidic residues" evidence="7">
    <location>
        <begin position="1337"/>
        <end position="1360"/>
    </location>
</feature>
<dbReference type="PANTHER" id="PTHR47483:SF1">
    <property type="entry name" value="BETA-ARABINOFURANOSYLTRANSFERASE RAY1"/>
    <property type="match status" value="1"/>
</dbReference>
<dbReference type="FunFam" id="3.40.50.300:FF:000218">
    <property type="entry name" value="Multidrug ABC transporter ATP-binding protein"/>
    <property type="match status" value="1"/>
</dbReference>
<dbReference type="GO" id="GO:0016020">
    <property type="term" value="C:membrane"/>
    <property type="evidence" value="ECO:0007669"/>
    <property type="project" value="UniProtKB-SubCell"/>
</dbReference>
<dbReference type="Gene3D" id="1.20.1560.10">
    <property type="entry name" value="ABC transporter type 1, transmembrane domain"/>
    <property type="match status" value="1"/>
</dbReference>
<evidence type="ECO:0000313" key="11">
    <source>
        <dbReference type="EMBL" id="CAD5316852.1"/>
    </source>
</evidence>
<dbReference type="PROSITE" id="PS50929">
    <property type="entry name" value="ABC_TM1F"/>
    <property type="match status" value="1"/>
</dbReference>
<name>A0A7G2E802_ARATH</name>
<dbReference type="InterPro" id="IPR005069">
    <property type="entry name" value="Nucl-diP-sugar_transferase"/>
</dbReference>
<evidence type="ECO:0000256" key="6">
    <source>
        <dbReference type="ARBA" id="ARBA00023136"/>
    </source>
</evidence>
<feature type="compositionally biased region" description="Basic and acidic residues" evidence="7">
    <location>
        <begin position="1369"/>
        <end position="1481"/>
    </location>
</feature>
<evidence type="ECO:0000256" key="7">
    <source>
        <dbReference type="SAM" id="MobiDB-lite"/>
    </source>
</evidence>
<evidence type="ECO:0000259" key="10">
    <source>
        <dbReference type="PROSITE" id="PS50929"/>
    </source>
</evidence>
<dbReference type="SMART" id="SM00382">
    <property type="entry name" value="AAA"/>
    <property type="match status" value="1"/>
</dbReference>
<dbReference type="CDD" id="cd03249">
    <property type="entry name" value="ABC_MTABC3_MDL1_MDL2"/>
    <property type="match status" value="1"/>
</dbReference>
<evidence type="ECO:0000256" key="8">
    <source>
        <dbReference type="SAM" id="Phobius"/>
    </source>
</evidence>
<dbReference type="EMBL" id="LR881466">
    <property type="protein sequence ID" value="CAD5316852.1"/>
    <property type="molecule type" value="Genomic_DNA"/>
</dbReference>
<feature type="compositionally biased region" description="Pro residues" evidence="7">
    <location>
        <begin position="811"/>
        <end position="825"/>
    </location>
</feature>
<proteinExistence type="predicted"/>
<dbReference type="Gene3D" id="3.40.50.300">
    <property type="entry name" value="P-loop containing nucleotide triphosphate hydrolases"/>
    <property type="match status" value="1"/>
</dbReference>
<comment type="subcellular location">
    <subcellularLocation>
        <location evidence="1">Membrane</location>
        <topology evidence="1">Multi-pass membrane protein</topology>
    </subcellularLocation>
</comment>
<dbReference type="InterPro" id="IPR036640">
    <property type="entry name" value="ABC1_TM_sf"/>
</dbReference>
<dbReference type="Pfam" id="PF00664">
    <property type="entry name" value="ABC_membrane"/>
    <property type="match status" value="1"/>
</dbReference>
<feature type="compositionally biased region" description="Acidic residues" evidence="7">
    <location>
        <begin position="1233"/>
        <end position="1252"/>
    </location>
</feature>
<dbReference type="CDD" id="cd18572">
    <property type="entry name" value="ABC_6TM_TAP"/>
    <property type="match status" value="1"/>
</dbReference>
<gene>
    <name evidence="11" type="ORF">AT9943_LOCUS5158</name>
</gene>
<keyword evidence="4" id="KW-0067">ATP-binding</keyword>
<feature type="compositionally biased region" description="Pro residues" evidence="7">
    <location>
        <begin position="765"/>
        <end position="782"/>
    </location>
</feature>
<dbReference type="PROSITE" id="PS50893">
    <property type="entry name" value="ABC_TRANSPORTER_2"/>
    <property type="match status" value="1"/>
</dbReference>
<dbReference type="SUPFAM" id="SSF52540">
    <property type="entry name" value="P-loop containing nucleoside triphosphate hydrolases"/>
    <property type="match status" value="1"/>
</dbReference>
<sequence>MAQQVLGCTSRPIRVSLHRCSVITTSDTIRRKNLRFVRNPRLSFSLQSSTRNYRLPSINCSTVNGAVAETAEYYEGEGDNVSLAEKIRQCIDFLRTILPGGSWWSFSDEVDGRFIAKPVTVWRALSRMWELVAEDRWVIFAAFSTLIVAALSEITIPHFLTASIFSAQSGDIAVFHRNVKLLVTLCVTSGICSGIRGCFFGIANMILVKRMRETLYSTLLFQDISFFDSQTVGDLTSRLGSDCQQVSRVIGNDLNMIFRNVLQGTGALIYLLILSWPLGLCTLVICCILAAVMFVYGMYQKKTAKLIQEITASANEVAQETYSLMRTVRVYGTEKQEFKRYNHWLQRLADISLRQSAAYGIWNWSFNTLYHATQIIAVLVGGLSILAGQITAEQLTKFLLYSEWLIYATWWVGDNLSSLMQSVGASEKVFQMMDLKPSDQFISKGTRLQRLTGHIEFVDVSFSYPSRDEVAVVQNVNISVHPGEVVAIVGLSGSGKSTLVNLLLQLYEPTSGQILLDGVPLKELDVKWLRQRIGYVGQEPKLFRTDISSNIKYGCDRNISQEDIISAAKQAYAHDFITALPNGYNTIVDDDLLSGGQKQRIAIARAILRDPRILILDEATSALDAESEHNVKGVLRSIGNDSATKRSVIVIAHRLSTIQAADRIVAMDSGRVVEMGSHKELLSKDGLYARLTKRQNDASQGLKTLLLMDAYQPPPQYLRPPSGPPPPTDPYHQYYQHQARPPVPPPTQPGGPPAWYSNQFHHPHSPSPPPPPPPQWGPPSPHYPQGQPYSSPAYPPHQPPFNAGANGNSQFPPPSTGAPIPPPYPQANQEWGNPNWGYQQQQGHTPQANSNVEDWAVKAKEWAAANKDQQSQQSAPNQPSGQVYQQQYPTHGYQDFHQQAVPGVSYQQHQQFPVPPTTQPERYPNYATGNESFPGVGLPQENLPTSSAIHQQEVPYSYSSVAGKEESGNTTQHEVHISLPDGGGPVHTEQHMQYAYGDQSAAPPSNFSDHNAWQPHTTSGVVYPPIPSSAQSIPQHDSSMAIPPVSGHIMPPYGRFPPPNPQPVGPPYAFGTKPPLHPVAAFMDDSYAASSVPPKKAPVPNWLKEELLKKKADLGRPSSGRFEERESMDDDDEMDAARTTEINMEIKRILTEVLLKVTDELFDEIATKVINEDEAIPKDDSVQHNHKLSSSLLSTADPLHKASAKILVSVEGANTKASSGSPADVLGLASYASDDDDADTDAASDANADENGVESLGVGSRHNVSQQPSTEKLPDPEAMASAKLDPAVGVNANSGKNSKSGLEDYSQMPGSTRKDDEAGSTKISDVSASSGLDDDTSGSRKEHPDRTDSDKDAILDEPHVKNSGVKSDCNLRQDSNKPYGKDLSDEVSTDRSRIVETKGGKEKGDSQNDSKDRMKENDLKSAEKVKGVESNKKSTDPHVKKDSRDVERPHRTNSKEDRGKRKEKEKEEERSRHRRAENSSKDKRRRSPTSNESSDDSKRKSRSRRSVSPSPVRSRRKRSSPSSDESSDDSKRKSSSKRKNRSPSPGKSRRRHVSSRSPHSKHSQHKNTLYSSHDKSRSKRSRSRSRSPHRRHHDEKCSHVFFFFFTIPPAGFPLHHHFEVLGLRAGLLSIWLSGFLLIALSFYGTQLLSPTSLNDPFRYSGDSIATAAPRITIFTSLNVSSLEENSQALLALRSWLALSSQITVVLFTQHNNNNNNHSSDSSSFTDKFGSRLLLDSTIDFTFLGTPFLHSMMARIEAYQSDIAVLMDPETVLLPDFISALSYAHELGRDWLLVSSSVEIPRFPFHWDETRHFWRQDNGKRVRFRELQKMISLQSLQSNSSASKMIMAWNNIDMPLHCGVLPPFLYQRGNAENIYNRSDNVSEPKTRNWEYVGNSHLGQLYGSLYSRSYTLPKLLKCNRRYIFVSASERSTDLSIPKGKSLGFRTREKISACITRTKSRSLKLDFVQKDETVPPLKFPFDLESLLPLVADKNRTVVLSVAGYSYKDMLMSWVCRLRRLKVPNFLVCALDDETYQFSILQGLPVFFDPYAPKNISFNDCHFGSKCFQRVTKVKSRTVLKILKLGYNVLLSDVDVYWFRNPLPLLQSFGPSVLAAQSDEYNTTAPINRPRRLNSGFYFARSDSPTIAAMEKVVKHAATSGLSEQPSFYDTLCGEGGAYRLGDDRCVEPETNLTVQFLDRELFPNGAYGDLWLKEDVRAECEKKHCFVLHNNWISGRLKKLERQMMKGLWEYDASMRMCV</sequence>
<feature type="compositionally biased region" description="Polar residues" evidence="7">
    <location>
        <begin position="826"/>
        <end position="852"/>
    </location>
</feature>
<feature type="domain" description="ABC transmembrane type-1" evidence="10">
    <location>
        <begin position="140"/>
        <end position="421"/>
    </location>
</feature>
<feature type="compositionally biased region" description="Basic residues" evidence="7">
    <location>
        <begin position="1576"/>
        <end position="1592"/>
    </location>
</feature>
<feature type="transmembrane region" description="Helical" evidence="8">
    <location>
        <begin position="181"/>
        <end position="207"/>
    </location>
</feature>
<keyword evidence="3" id="KW-0547">Nucleotide-binding</keyword>
<evidence type="ECO:0000256" key="3">
    <source>
        <dbReference type="ARBA" id="ARBA00022741"/>
    </source>
</evidence>
<keyword evidence="5 8" id="KW-1133">Transmembrane helix</keyword>
<dbReference type="SUPFAM" id="SSF90123">
    <property type="entry name" value="ABC transporter transmembrane region"/>
    <property type="match status" value="1"/>
</dbReference>
<keyword evidence="2 8" id="KW-0812">Transmembrane</keyword>
<dbReference type="InterPro" id="IPR027417">
    <property type="entry name" value="P-loop_NTPase"/>
</dbReference>
<dbReference type="PROSITE" id="PS00211">
    <property type="entry name" value="ABC_TRANSPORTER_1"/>
    <property type="match status" value="1"/>
</dbReference>